<evidence type="ECO:0000256" key="4">
    <source>
        <dbReference type="ARBA" id="ARBA00023002"/>
    </source>
</evidence>
<evidence type="ECO:0000256" key="6">
    <source>
        <dbReference type="ARBA" id="ARBA00049258"/>
    </source>
</evidence>
<feature type="binding site" evidence="9">
    <location>
        <begin position="16"/>
        <end position="21"/>
    </location>
    <ligand>
        <name>NAD(+)</name>
        <dbReference type="ChEBI" id="CHEBI:57540"/>
    </ligand>
</feature>
<feature type="binding site" evidence="7">
    <location>
        <position position="238"/>
    </location>
    <ligand>
        <name>substrate</name>
    </ligand>
</feature>
<evidence type="ECO:0000313" key="14">
    <source>
        <dbReference type="Proteomes" id="UP000053171"/>
    </source>
</evidence>
<feature type="binding site" evidence="7">
    <location>
        <position position="95"/>
    </location>
    <ligand>
        <name>substrate</name>
    </ligand>
</feature>
<dbReference type="InterPro" id="IPR001236">
    <property type="entry name" value="Lactate/malate_DH_N"/>
</dbReference>
<feature type="binding site" evidence="7">
    <location>
        <begin position="155"/>
        <end position="158"/>
    </location>
    <ligand>
        <name>substrate</name>
    </ligand>
</feature>
<feature type="domain" description="Lactate/malate dehydrogenase N-terminal" evidence="10">
    <location>
        <begin position="11"/>
        <end position="148"/>
    </location>
</feature>
<feature type="binding site" evidence="7">
    <location>
        <begin position="86"/>
        <end position="87"/>
    </location>
    <ligand>
        <name>NAD(+)</name>
        <dbReference type="ChEBI" id="CHEBI:57540"/>
    </ligand>
</feature>
<comment type="caution">
    <text evidence="13">The sequence shown here is derived from an EMBL/GenBank/DDBJ whole genome shotgun (WGS) entry which is preliminary data.</text>
</comment>
<dbReference type="PROSITE" id="PS00064">
    <property type="entry name" value="L_LDH"/>
    <property type="match status" value="1"/>
</dbReference>
<feature type="modified residue" description="Phosphotyrosine" evidence="7">
    <location>
        <position position="229"/>
    </location>
</feature>
<dbReference type="RefSeq" id="WP_058731590.1">
    <property type="nucleotide sequence ID" value="NZ_CP113782.1"/>
</dbReference>
<dbReference type="InterPro" id="IPR011304">
    <property type="entry name" value="L-lactate_DH"/>
</dbReference>
<evidence type="ECO:0000313" key="15">
    <source>
        <dbReference type="Proteomes" id="UP000092021"/>
    </source>
</evidence>
<dbReference type="Pfam" id="PF02866">
    <property type="entry name" value="Ldh_1_C"/>
    <property type="match status" value="1"/>
</dbReference>
<dbReference type="InterPro" id="IPR036291">
    <property type="entry name" value="NAD(P)-bd_dom_sf"/>
</dbReference>
<comment type="catalytic activity">
    <reaction evidence="6 7">
        <text>(S)-lactate + NAD(+) = pyruvate + NADH + H(+)</text>
        <dbReference type="Rhea" id="RHEA:23444"/>
        <dbReference type="ChEBI" id="CHEBI:15361"/>
        <dbReference type="ChEBI" id="CHEBI:15378"/>
        <dbReference type="ChEBI" id="CHEBI:16651"/>
        <dbReference type="ChEBI" id="CHEBI:57540"/>
        <dbReference type="ChEBI" id="CHEBI:57945"/>
        <dbReference type="EC" id="1.1.1.27"/>
    </reaction>
</comment>
<dbReference type="Proteomes" id="UP000092021">
    <property type="component" value="Unassembled WGS sequence"/>
</dbReference>
<dbReference type="NCBIfam" id="TIGR01771">
    <property type="entry name" value="L-LDH-NAD"/>
    <property type="match status" value="1"/>
</dbReference>
<comment type="pathway">
    <text evidence="1 7">Fermentation; pyruvate fermentation to lactate; (S)-lactate from pyruvate: step 1/1.</text>
</comment>
<comment type="subcellular location">
    <subcellularLocation>
        <location evidence="7">Cytoplasm</location>
    </subcellularLocation>
</comment>
<evidence type="ECO:0000256" key="1">
    <source>
        <dbReference type="ARBA" id="ARBA00004843"/>
    </source>
</evidence>
<dbReference type="InterPro" id="IPR018177">
    <property type="entry name" value="L-lactate_DH_AS"/>
</dbReference>
<reference evidence="12" key="2">
    <citation type="submission" date="2016-04" db="EMBL/GenBank/DDBJ databases">
        <authorList>
            <person name="Evans L.H."/>
            <person name="Alamgir A."/>
            <person name="Owens N."/>
            <person name="Weber N.D."/>
            <person name="Virtaneva K."/>
            <person name="Barbian K."/>
            <person name="Babar A."/>
            <person name="Rosenke K."/>
        </authorList>
    </citation>
    <scope>NUCLEOTIDE SEQUENCE [LARGE SCALE GENOMIC DNA]</scope>
    <source>
        <strain evidence="12">RUTW2-3</strain>
    </source>
</reference>
<dbReference type="PANTHER" id="PTHR43128">
    <property type="entry name" value="L-2-HYDROXYCARBOXYLATE DEHYDROGENASE (NAD(P)(+))"/>
    <property type="match status" value="1"/>
</dbReference>
<comment type="activity regulation">
    <text evidence="7">Allosterically activated by fructose 1,6-bisphosphate (FBP).</text>
</comment>
<dbReference type="SUPFAM" id="SSF51735">
    <property type="entry name" value="NAD(P)-binding Rossmann-fold domains"/>
    <property type="match status" value="1"/>
</dbReference>
<evidence type="ECO:0000259" key="11">
    <source>
        <dbReference type="Pfam" id="PF02866"/>
    </source>
</evidence>
<dbReference type="Gene3D" id="3.40.50.720">
    <property type="entry name" value="NAD(P)-binding Rossmann-like Domain"/>
    <property type="match status" value="1"/>
</dbReference>
<feature type="binding site" evidence="7">
    <location>
        <position position="150"/>
    </location>
    <ligand>
        <name>NAD(+)</name>
        <dbReference type="ChEBI" id="CHEBI:57540"/>
    </ligand>
</feature>
<accession>A0A147E7T2</accession>
<feature type="domain" description="Lactate/malate dehydrogenase C-terminal" evidence="11">
    <location>
        <begin position="152"/>
        <end position="316"/>
    </location>
</feature>
<dbReference type="Proteomes" id="UP000053171">
    <property type="component" value="Unassembled WGS sequence"/>
</dbReference>
<dbReference type="HAMAP" id="MF_00488">
    <property type="entry name" value="Lactate_dehydrog"/>
    <property type="match status" value="1"/>
</dbReference>
<organism evidence="13 15">
    <name type="scientific">Rothia kristinae</name>
    <dbReference type="NCBI Taxonomy" id="37923"/>
    <lineage>
        <taxon>Bacteria</taxon>
        <taxon>Bacillati</taxon>
        <taxon>Actinomycetota</taxon>
        <taxon>Actinomycetes</taxon>
        <taxon>Micrococcales</taxon>
        <taxon>Micrococcaceae</taxon>
        <taxon>Rothia</taxon>
    </lineage>
</organism>
<evidence type="ECO:0000313" key="12">
    <source>
        <dbReference type="EMBL" id="OAX51441.1"/>
    </source>
</evidence>
<keyword evidence="14" id="KW-1185">Reference proteome</keyword>
<dbReference type="GO" id="GO:0004459">
    <property type="term" value="F:L-lactate dehydrogenase (NAD+) activity"/>
    <property type="evidence" value="ECO:0007669"/>
    <property type="project" value="UniProtKB-UniRule"/>
</dbReference>
<keyword evidence="7" id="KW-0963">Cytoplasm</keyword>
<keyword evidence="4 7" id="KW-0560">Oxidoreductase</keyword>
<dbReference type="PIRSF" id="PIRSF000102">
    <property type="entry name" value="Lac_mal_DH"/>
    <property type="match status" value="1"/>
</dbReference>
<feature type="binding site" evidence="7">
    <location>
        <begin position="127"/>
        <end position="130"/>
    </location>
    <ligand>
        <name>substrate</name>
    </ligand>
</feature>
<sequence>MTVTQDRPSTKLGIVGAGGVGSAMAYASVIQNVAREVVLYDIAAQKAEAEALDIAHGSLFASNVRITGGGDPELLKGCDMIIITAGAPQKPGQTRLELAGTNVKILESMMPTLLEQAPDAVYMLVTNPCDVLTVVAQRISGLGAHQVFSSGTVLDSSRLRWLIGNAAGVSSDSVHAMIVGEHGDSEFPLWSSATIGQVPVDQWTGDDGSALFTDEVKDTLGHDVMRAAYKVIEGKGATNYAIGLSGARIAKAVLQGQDAVLPVSTVLEGYQGIDGVALSVPCVVGFGGVRRVLEVPMDEAETKKLQASAQTLRESLSSLGY</sequence>
<dbReference type="InterPro" id="IPR022383">
    <property type="entry name" value="Lactate/malate_DH_C"/>
</dbReference>
<dbReference type="EMBL" id="LJBJ02000019">
    <property type="protein sequence ID" value="OAX51441.1"/>
    <property type="molecule type" value="Genomic_DNA"/>
</dbReference>
<dbReference type="Pfam" id="PF00056">
    <property type="entry name" value="Ldh_1_N"/>
    <property type="match status" value="1"/>
</dbReference>
<dbReference type="InterPro" id="IPR001557">
    <property type="entry name" value="L-lactate/malate_DH"/>
</dbReference>
<comment type="caution">
    <text evidence="7">Lacks conserved residue(s) required for the propagation of feature annotation.</text>
</comment>
<keyword evidence="7" id="KW-0597">Phosphoprotein</keyword>
<feature type="binding site" evidence="7">
    <location>
        <position position="108"/>
    </location>
    <ligand>
        <name>NAD(+)</name>
        <dbReference type="ChEBI" id="CHEBI:57540"/>
    </ligand>
</feature>
<dbReference type="CDD" id="cd05292">
    <property type="entry name" value="LDH_2"/>
    <property type="match status" value="1"/>
</dbReference>
<dbReference type="GO" id="GO:0005737">
    <property type="term" value="C:cytoplasm"/>
    <property type="evidence" value="ECO:0007669"/>
    <property type="project" value="UniProtKB-SubCell"/>
</dbReference>
<feature type="binding site" evidence="7">
    <location>
        <position position="46"/>
    </location>
    <ligand>
        <name>NAD(+)</name>
        <dbReference type="ChEBI" id="CHEBI:57540"/>
    </ligand>
</feature>
<dbReference type="GO" id="GO:0006096">
    <property type="term" value="P:glycolytic process"/>
    <property type="evidence" value="ECO:0007669"/>
    <property type="project" value="UniProtKB-UniRule"/>
</dbReference>
<name>A0A147E7T2_9MICC</name>
<keyword evidence="5 7" id="KW-0520">NAD</keyword>
<comment type="similarity">
    <text evidence="2 7">Belongs to the LDH/MDH superfamily. LDH family.</text>
</comment>
<reference evidence="14" key="3">
    <citation type="submission" date="2016-04" db="EMBL/GenBank/DDBJ databases">
        <authorList>
            <person name="Waterworth S."/>
            <person name="Matcher G."/>
        </authorList>
    </citation>
    <scope>NUCLEOTIDE SEQUENCE [LARGE SCALE GENOMIC DNA]</scope>
    <source>
        <strain evidence="14">RuSp02-3</strain>
    </source>
</reference>
<keyword evidence="7" id="KW-0021">Allosteric enzyme</keyword>
<evidence type="ECO:0000256" key="5">
    <source>
        <dbReference type="ARBA" id="ARBA00023027"/>
    </source>
</evidence>
<comment type="subunit">
    <text evidence="7">Homotetramer.</text>
</comment>
<reference evidence="13 15" key="1">
    <citation type="submission" date="2016-04" db="EMBL/GenBank/DDBJ databases">
        <title>Identification of putative biosynthetic pathways for the production of bioactive secondary metabolites by the marine actinomycete Kocuria kristinae RUTW2-3.</title>
        <authorList>
            <person name="Waterworth S.C."/>
            <person name="Walmsley T.A."/>
            <person name="Matongo T."/>
            <person name="Davies-Coleman M.T."/>
            <person name="Dorrington R.A."/>
        </authorList>
    </citation>
    <scope>NUCLEOTIDE SEQUENCE [LARGE SCALE GENOMIC DNA]</scope>
    <source>
        <strain evidence="14">RuSp02-3</strain>
        <strain evidence="12">RUTW2-3</strain>
        <strain evidence="13 15">RUTW4-5</strain>
    </source>
</reference>
<evidence type="ECO:0000256" key="7">
    <source>
        <dbReference type="HAMAP-Rule" id="MF_00488"/>
    </source>
</evidence>
<dbReference type="EMBL" id="LWGZ01000955">
    <property type="protein sequence ID" value="OAX55248.1"/>
    <property type="molecule type" value="Genomic_DNA"/>
</dbReference>
<dbReference type="UniPathway" id="UPA00554">
    <property type="reaction ID" value="UER00611"/>
</dbReference>
<feature type="binding site" evidence="7">
    <location>
        <position position="175"/>
    </location>
    <ligand>
        <name>beta-D-fructose 1,6-bisphosphate</name>
        <dbReference type="ChEBI" id="CHEBI:32966"/>
        <note>allosteric activator</note>
    </ligand>
</feature>
<evidence type="ECO:0000313" key="13">
    <source>
        <dbReference type="EMBL" id="OAX55248.1"/>
    </source>
</evidence>
<feature type="binding site" evidence="9">
    <location>
        <position position="102"/>
    </location>
    <ligand>
        <name>NAD(+)</name>
        <dbReference type="ChEBI" id="CHEBI:57540"/>
    </ligand>
</feature>
<evidence type="ECO:0000256" key="3">
    <source>
        <dbReference type="ARBA" id="ARBA00012967"/>
    </source>
</evidence>
<dbReference type="EC" id="1.1.1.27" evidence="3 7"/>
<feature type="binding site" evidence="7 9">
    <location>
        <begin position="125"/>
        <end position="127"/>
    </location>
    <ligand>
        <name>NAD(+)</name>
        <dbReference type="ChEBI" id="CHEBI:57540"/>
    </ligand>
</feature>
<comment type="function">
    <text evidence="7">Catalyzes the conversion of lactate to pyruvate.</text>
</comment>
<dbReference type="AlphaFoldDB" id="A0A147E7T2"/>
<protein>
    <recommendedName>
        <fullName evidence="3 7">L-lactate dehydrogenase</fullName>
        <shortName evidence="7">L-LDH</shortName>
        <ecNumber evidence="3 7">1.1.1.27</ecNumber>
    </recommendedName>
</protein>
<dbReference type="SUPFAM" id="SSF56327">
    <property type="entry name" value="LDH C-terminal domain-like"/>
    <property type="match status" value="1"/>
</dbReference>
<evidence type="ECO:0000256" key="8">
    <source>
        <dbReference type="PIRSR" id="PIRSR000102-1"/>
    </source>
</evidence>
<dbReference type="PATRIC" id="fig|37923.10.peg.593"/>
<evidence type="ECO:0000259" key="10">
    <source>
        <dbReference type="Pfam" id="PF00056"/>
    </source>
</evidence>
<evidence type="ECO:0000256" key="9">
    <source>
        <dbReference type="PIRSR" id="PIRSR000102-3"/>
    </source>
</evidence>
<dbReference type="PANTHER" id="PTHR43128:SF16">
    <property type="entry name" value="L-LACTATE DEHYDROGENASE"/>
    <property type="match status" value="1"/>
</dbReference>
<feature type="active site" description="Proton acceptor" evidence="7 8">
    <location>
        <position position="182"/>
    </location>
</feature>
<dbReference type="PRINTS" id="PR00086">
    <property type="entry name" value="LLDHDRGNASE"/>
</dbReference>
<proteinExistence type="inferred from homology"/>
<feature type="binding site" evidence="7">
    <location>
        <position position="20"/>
    </location>
    <ligand>
        <name>NAD(+)</name>
        <dbReference type="ChEBI" id="CHEBI:57540"/>
    </ligand>
</feature>
<dbReference type="GO" id="GO:0006089">
    <property type="term" value="P:lactate metabolic process"/>
    <property type="evidence" value="ECO:0007669"/>
    <property type="project" value="TreeGrafter"/>
</dbReference>
<feature type="binding site" evidence="7">
    <location>
        <position position="89"/>
    </location>
    <ligand>
        <name>substrate</name>
    </ligand>
</feature>
<feature type="binding site" evidence="7 9">
    <location>
        <position position="41"/>
    </location>
    <ligand>
        <name>NAD(+)</name>
        <dbReference type="ChEBI" id="CHEBI:57540"/>
    </ligand>
</feature>
<gene>
    <name evidence="7" type="primary">ldh</name>
    <name evidence="13" type="ORF">A5N15_10680</name>
    <name evidence="12" type="ORF">AN277_0208850</name>
</gene>
<dbReference type="InterPro" id="IPR015955">
    <property type="entry name" value="Lactate_DH/Glyco_Ohase_4_C"/>
</dbReference>
<evidence type="ECO:0000256" key="2">
    <source>
        <dbReference type="ARBA" id="ARBA00006054"/>
    </source>
</evidence>
<feature type="binding site" evidence="7">
    <location>
        <position position="160"/>
    </location>
    <ligand>
        <name>beta-D-fructose 1,6-bisphosphate</name>
        <dbReference type="ChEBI" id="CHEBI:32966"/>
        <note>allosteric activator</note>
    </ligand>
</feature>
<dbReference type="Gene3D" id="3.90.110.10">
    <property type="entry name" value="Lactate dehydrogenase/glycoside hydrolase, family 4, C-terminal"/>
    <property type="match status" value="1"/>
</dbReference>